<reference evidence="1 2" key="1">
    <citation type="submission" date="2022-03" db="EMBL/GenBank/DDBJ databases">
        <title>Mucilaginibacter sp. isolated from the gut of Protaetia brevitarsis seulensis larvae.</title>
        <authorList>
            <person name="Won M."/>
            <person name="Kim S.-J."/>
            <person name="Kwon S.-W."/>
        </authorList>
    </citation>
    <scope>NUCLEOTIDE SEQUENCE [LARGE SCALE GENOMIC DNA]</scope>
    <source>
        <strain evidence="1 2">CFWR-12</strain>
    </source>
</reference>
<name>A0ABY4C4R5_9MICO</name>
<evidence type="ECO:0008006" key="3">
    <source>
        <dbReference type="Google" id="ProtNLM"/>
    </source>
</evidence>
<accession>A0ABY4C4R5</accession>
<organism evidence="1 2">
    <name type="scientific">Agromyces larvae</name>
    <dbReference type="NCBI Taxonomy" id="2929802"/>
    <lineage>
        <taxon>Bacteria</taxon>
        <taxon>Bacillati</taxon>
        <taxon>Actinomycetota</taxon>
        <taxon>Actinomycetes</taxon>
        <taxon>Micrococcales</taxon>
        <taxon>Microbacteriaceae</taxon>
        <taxon>Agromyces</taxon>
    </lineage>
</organism>
<dbReference type="SUPFAM" id="SSF101386">
    <property type="entry name" value="all-alpha NTP pyrophosphatases"/>
    <property type="match status" value="1"/>
</dbReference>
<evidence type="ECO:0000313" key="1">
    <source>
        <dbReference type="EMBL" id="UOE45959.1"/>
    </source>
</evidence>
<dbReference type="Proteomes" id="UP000832097">
    <property type="component" value="Chromosome"/>
</dbReference>
<evidence type="ECO:0000313" key="2">
    <source>
        <dbReference type="Proteomes" id="UP000832097"/>
    </source>
</evidence>
<keyword evidence="2" id="KW-1185">Reference proteome</keyword>
<dbReference type="Gene3D" id="1.10.287.1080">
    <property type="entry name" value="MazG-like"/>
    <property type="match status" value="1"/>
</dbReference>
<proteinExistence type="predicted"/>
<gene>
    <name evidence="1" type="ORF">MTO99_09520</name>
</gene>
<dbReference type="EMBL" id="CP094528">
    <property type="protein sequence ID" value="UOE45959.1"/>
    <property type="molecule type" value="Genomic_DNA"/>
</dbReference>
<sequence length="171" mass="19428">MTHLHPITLNTLRNLQAEIGDQNAAKGFHDRSTDLMQDVARYWNRVSEGWNRYQSDLDWAQANLRDHQIATLALIDTETAEAIEELRNGHPVDETYYHLGKDSAHNPNAITLTREYADGTPRKPEGVPSELADIVIRSFDFAARFGIDLAAAIDEKVSYNSTRERMHGRKL</sequence>
<dbReference type="RefSeq" id="WP_243558730.1">
    <property type="nucleotide sequence ID" value="NZ_CP094528.1"/>
</dbReference>
<protein>
    <recommendedName>
        <fullName evidence="3">MazG-like nucleotide pyrophosphohydrolase</fullName>
    </recommendedName>
</protein>